<protein>
    <recommendedName>
        <fullName evidence="3">Type II secretion system protein</fullName>
    </recommendedName>
</protein>
<comment type="caution">
    <text evidence="1">The sequence shown here is derived from an EMBL/GenBank/DDBJ whole genome shotgun (WGS) entry which is preliminary data.</text>
</comment>
<gene>
    <name evidence="1" type="ORF">E6Q11_02290</name>
</gene>
<evidence type="ECO:0008006" key="3">
    <source>
        <dbReference type="Google" id="ProtNLM"/>
    </source>
</evidence>
<evidence type="ECO:0000313" key="2">
    <source>
        <dbReference type="Proteomes" id="UP000321026"/>
    </source>
</evidence>
<accession>A0A5C7J889</accession>
<evidence type="ECO:0000313" key="1">
    <source>
        <dbReference type="EMBL" id="TXG77729.1"/>
    </source>
</evidence>
<dbReference type="EMBL" id="SSDS01000039">
    <property type="protein sequence ID" value="TXG77729.1"/>
    <property type="molecule type" value="Genomic_DNA"/>
</dbReference>
<dbReference type="Proteomes" id="UP000321026">
    <property type="component" value="Unassembled WGS sequence"/>
</dbReference>
<name>A0A5C7J889_9BACT</name>
<sequence length="185" mass="20013">MLVVHKKLRGFTVGEVVLSSFVLTLGLTSAVSLISQSFRTSVDNQNVIIASELAQEGVELVRNFRDNNLVKKAATGSPDDVFTNFPSGTNNKCVISYNSTSLDCGGPETQLALSNGLYQASGVAGLSRFYRLLKIEHVPPSPTARVKSFVTWQDPGGSLNGGGDTTWCTLSNKCVYTEIFLTEWQ</sequence>
<dbReference type="AlphaFoldDB" id="A0A5C7J889"/>
<proteinExistence type="predicted"/>
<organism evidence="1 2">
    <name type="scientific">Candidatus Dojkabacteria bacterium</name>
    <dbReference type="NCBI Taxonomy" id="2099670"/>
    <lineage>
        <taxon>Bacteria</taxon>
        <taxon>Candidatus Dojkabacteria</taxon>
    </lineage>
</organism>
<reference evidence="1 2" key="1">
    <citation type="submission" date="2018-09" db="EMBL/GenBank/DDBJ databases">
        <title>Metagenome Assembled Genomes from an Advanced Water Purification Facility.</title>
        <authorList>
            <person name="Stamps B.W."/>
            <person name="Spear J.R."/>
        </authorList>
    </citation>
    <scope>NUCLEOTIDE SEQUENCE [LARGE SCALE GENOMIC DNA]</scope>
    <source>
        <strain evidence="1">Bin_63_2</strain>
    </source>
</reference>